<name>A0A0D6LB55_9BILA</name>
<evidence type="ECO:0008006" key="3">
    <source>
        <dbReference type="Google" id="ProtNLM"/>
    </source>
</evidence>
<dbReference type="PANTHER" id="PTHR46339:SF4">
    <property type="entry name" value="BPTI_KUNITZ INHIBITOR DOMAIN-CONTAINING PROTEIN"/>
    <property type="match status" value="1"/>
</dbReference>
<dbReference type="Pfam" id="PF14625">
    <property type="entry name" value="Lustrin_cystein"/>
    <property type="match status" value="3"/>
</dbReference>
<evidence type="ECO:0000313" key="2">
    <source>
        <dbReference type="Proteomes" id="UP000054495"/>
    </source>
</evidence>
<sequence length="231" mass="25789">MVRDGVAAVRSSQLQQNFPDVCPQDERPFVNALDETVRECTVNVPGSCPAHFLCRFNAKKNRYYCCAPTSERRAVFRAKKTSLPQRCFMNSRSECADDVCKDGAKFLVDDGTKMPKICSPGLFSSCPLGYRCHLRKPQSVSGFCCKVSSNSVTEGCPPGEYALTSNEKIVECDPFNNGSRTCPAAFSCQYAMLFQRYQCCGKQPPEEQERIEQGSFQHFPSLCSTLLECLF</sequence>
<dbReference type="Proteomes" id="UP000054495">
    <property type="component" value="Unassembled WGS sequence"/>
</dbReference>
<organism evidence="1 2">
    <name type="scientific">Ancylostoma ceylanicum</name>
    <dbReference type="NCBI Taxonomy" id="53326"/>
    <lineage>
        <taxon>Eukaryota</taxon>
        <taxon>Metazoa</taxon>
        <taxon>Ecdysozoa</taxon>
        <taxon>Nematoda</taxon>
        <taxon>Chromadorea</taxon>
        <taxon>Rhabditida</taxon>
        <taxon>Rhabditina</taxon>
        <taxon>Rhabditomorpha</taxon>
        <taxon>Strongyloidea</taxon>
        <taxon>Ancylostomatidae</taxon>
        <taxon>Ancylostomatinae</taxon>
        <taxon>Ancylostoma</taxon>
    </lineage>
</organism>
<evidence type="ECO:0000313" key="1">
    <source>
        <dbReference type="EMBL" id="EPB69119.1"/>
    </source>
</evidence>
<proteinExistence type="predicted"/>
<dbReference type="AlphaFoldDB" id="A0A0D6LB55"/>
<dbReference type="EMBL" id="KE125337">
    <property type="protein sequence ID" value="EPB69119.1"/>
    <property type="molecule type" value="Genomic_DNA"/>
</dbReference>
<gene>
    <name evidence="1" type="ORF">ANCCEY_11786</name>
</gene>
<keyword evidence="2" id="KW-1185">Reference proteome</keyword>
<dbReference type="InterPro" id="IPR006150">
    <property type="entry name" value="Cys_repeat_1"/>
</dbReference>
<accession>A0A0D6LB55</accession>
<dbReference type="InterPro" id="IPR053014">
    <property type="entry name" value="Cuticle_assoc_divergent"/>
</dbReference>
<protein>
    <recommendedName>
        <fullName evidence="3">EB domain-containing protein</fullName>
    </recommendedName>
</protein>
<reference evidence="1 2" key="1">
    <citation type="submission" date="2013-05" db="EMBL/GenBank/DDBJ databases">
        <title>Draft genome of the parasitic nematode Anyclostoma ceylanicum.</title>
        <authorList>
            <person name="Mitreva M."/>
        </authorList>
    </citation>
    <scope>NUCLEOTIDE SEQUENCE [LARGE SCALE GENOMIC DNA]</scope>
</reference>
<dbReference type="PANTHER" id="PTHR46339">
    <property type="entry name" value="PROTEIN CBG15282-RELATED"/>
    <property type="match status" value="1"/>
</dbReference>
<dbReference type="InterPro" id="IPR028150">
    <property type="entry name" value="Lustrin_cystein"/>
</dbReference>
<dbReference type="SMART" id="SM00289">
    <property type="entry name" value="WR1"/>
    <property type="match status" value="3"/>
</dbReference>